<evidence type="ECO:0000313" key="2">
    <source>
        <dbReference type="EMBL" id="CAF4217615.1"/>
    </source>
</evidence>
<comment type="caution">
    <text evidence="1">The sequence shown here is derived from an EMBL/GenBank/DDBJ whole genome shotgun (WGS) entry which is preliminary data.</text>
</comment>
<proteinExistence type="predicted"/>
<dbReference type="EMBL" id="CAJNOK010027135">
    <property type="protein sequence ID" value="CAF1414863.1"/>
    <property type="molecule type" value="Genomic_DNA"/>
</dbReference>
<dbReference type="EMBL" id="CAJOBA010048885">
    <property type="protein sequence ID" value="CAF4217615.1"/>
    <property type="molecule type" value="Genomic_DNA"/>
</dbReference>
<reference evidence="1" key="1">
    <citation type="submission" date="2021-02" db="EMBL/GenBank/DDBJ databases">
        <authorList>
            <person name="Nowell W R."/>
        </authorList>
    </citation>
    <scope>NUCLEOTIDE SEQUENCE</scope>
</reference>
<gene>
    <name evidence="1" type="ORF">OVA965_LOCUS33495</name>
    <name evidence="2" type="ORF">TMI583_LOCUS34385</name>
</gene>
<organism evidence="1 3">
    <name type="scientific">Didymodactylos carnosus</name>
    <dbReference type="NCBI Taxonomy" id="1234261"/>
    <lineage>
        <taxon>Eukaryota</taxon>
        <taxon>Metazoa</taxon>
        <taxon>Spiralia</taxon>
        <taxon>Gnathifera</taxon>
        <taxon>Rotifera</taxon>
        <taxon>Eurotatoria</taxon>
        <taxon>Bdelloidea</taxon>
        <taxon>Philodinida</taxon>
        <taxon>Philodinidae</taxon>
        <taxon>Didymodactylos</taxon>
    </lineage>
</organism>
<sequence>FDFDAGVVAPPPNCMAANDACNLIFVKLNNPMILCTSEIATATPSKVISKALNKPVTPFTQNQHPYHH</sequence>
<dbReference type="AlphaFoldDB" id="A0A8S2FBP2"/>
<protein>
    <submittedName>
        <fullName evidence="1">Uncharacterized protein</fullName>
    </submittedName>
</protein>
<dbReference type="Proteomes" id="UP000682733">
    <property type="component" value="Unassembled WGS sequence"/>
</dbReference>
<feature type="non-terminal residue" evidence="1">
    <location>
        <position position="1"/>
    </location>
</feature>
<evidence type="ECO:0000313" key="3">
    <source>
        <dbReference type="Proteomes" id="UP000677228"/>
    </source>
</evidence>
<accession>A0A8S2FBP2</accession>
<evidence type="ECO:0000313" key="1">
    <source>
        <dbReference type="EMBL" id="CAF1414863.1"/>
    </source>
</evidence>
<name>A0A8S2FBP2_9BILA</name>
<dbReference type="Proteomes" id="UP000677228">
    <property type="component" value="Unassembled WGS sequence"/>
</dbReference>